<accession>A0AAE0Q5M5</accession>
<dbReference type="AlphaFoldDB" id="A0AAE0Q5M5"/>
<comment type="caution">
    <text evidence="2">The sequence shown here is derived from an EMBL/GenBank/DDBJ whole genome shotgun (WGS) entry which is preliminary data.</text>
</comment>
<evidence type="ECO:0000313" key="3">
    <source>
        <dbReference type="Proteomes" id="UP001274896"/>
    </source>
</evidence>
<evidence type="ECO:0000256" key="1">
    <source>
        <dbReference type="SAM" id="MobiDB-lite"/>
    </source>
</evidence>
<protein>
    <submittedName>
        <fullName evidence="2">Uncharacterized protein</fullName>
    </submittedName>
</protein>
<gene>
    <name evidence="2" type="ORF">QTP70_001293</name>
</gene>
<feature type="region of interest" description="Disordered" evidence="1">
    <location>
        <begin position="38"/>
        <end position="67"/>
    </location>
</feature>
<feature type="compositionally biased region" description="Polar residues" evidence="1">
    <location>
        <begin position="50"/>
        <end position="59"/>
    </location>
</feature>
<sequence>MLDPSLVIVSTPTNQLCVPVADLAAEHLEVFLEGGSVTSPPASGHLREPSSFSATTEGTLQGKMAPQQAVRERSAVLDKENTMFAFVLLKNVRHAECLENQPQGLF</sequence>
<proteinExistence type="predicted"/>
<keyword evidence="3" id="KW-1185">Reference proteome</keyword>
<reference evidence="2" key="1">
    <citation type="submission" date="2023-06" db="EMBL/GenBank/DDBJ databases">
        <title>Male Hemibagrus guttatus genome.</title>
        <authorList>
            <person name="Bian C."/>
        </authorList>
    </citation>
    <scope>NUCLEOTIDE SEQUENCE</scope>
    <source>
        <strain evidence="2">Male_cb2023</strain>
        <tissue evidence="2">Muscle</tissue>
    </source>
</reference>
<name>A0AAE0Q5M5_9TELE</name>
<dbReference type="Proteomes" id="UP001274896">
    <property type="component" value="Unassembled WGS sequence"/>
</dbReference>
<organism evidence="2 3">
    <name type="scientific">Hemibagrus guttatus</name>
    <dbReference type="NCBI Taxonomy" id="175788"/>
    <lineage>
        <taxon>Eukaryota</taxon>
        <taxon>Metazoa</taxon>
        <taxon>Chordata</taxon>
        <taxon>Craniata</taxon>
        <taxon>Vertebrata</taxon>
        <taxon>Euteleostomi</taxon>
        <taxon>Actinopterygii</taxon>
        <taxon>Neopterygii</taxon>
        <taxon>Teleostei</taxon>
        <taxon>Ostariophysi</taxon>
        <taxon>Siluriformes</taxon>
        <taxon>Bagridae</taxon>
        <taxon>Hemibagrus</taxon>
    </lineage>
</organism>
<dbReference type="EMBL" id="JAUCMX010000021">
    <property type="protein sequence ID" value="KAK3514012.1"/>
    <property type="molecule type" value="Genomic_DNA"/>
</dbReference>
<evidence type="ECO:0000313" key="2">
    <source>
        <dbReference type="EMBL" id="KAK3514012.1"/>
    </source>
</evidence>